<keyword evidence="2" id="KW-1185">Reference proteome</keyword>
<name>A0A1V0GS06_9RHOB</name>
<reference evidence="1" key="1">
    <citation type="submission" date="2017-12" db="EMBL/GenBank/DDBJ databases">
        <title>FDA dAtabase for Regulatory Grade micrObial Sequences (FDA-ARGOS): Supporting development and validation of Infectious Disease Dx tests.</title>
        <authorList>
            <person name="Campos J."/>
            <person name="Goldberg B."/>
            <person name="Tallon L."/>
            <person name="Sadzewicz L."/>
            <person name="Sengamalay N."/>
            <person name="Ott S."/>
            <person name="Godinez A."/>
            <person name="Nagaraj S."/>
            <person name="Vyas G."/>
            <person name="Aluvathingal J."/>
            <person name="Nadendla S."/>
            <person name="Geyer C."/>
            <person name="Nandy P."/>
            <person name="Hobson J."/>
            <person name="Sichtig H."/>
        </authorList>
    </citation>
    <scope>NUCLEOTIDE SEQUENCE</scope>
    <source>
        <strain evidence="1">FDAARGOS_252</strain>
    </source>
</reference>
<gene>
    <name evidence="1" type="ORF">A6J80_09640</name>
</gene>
<evidence type="ECO:0000313" key="1">
    <source>
        <dbReference type="EMBL" id="ARC36611.1"/>
    </source>
</evidence>
<dbReference type="KEGG" id="pye:A6J80_09640"/>
<dbReference type="EMBL" id="CP020442">
    <property type="protein sequence ID" value="ARC36611.1"/>
    <property type="molecule type" value="Genomic_DNA"/>
</dbReference>
<protein>
    <submittedName>
        <fullName evidence="1">Uncharacterized protein</fullName>
    </submittedName>
</protein>
<sequence length="76" mass="8341">MSVNFRDIQDLLLIKPKGVFEIQTAPNGRPVVFVYRPGQPEETIFCLSPGHANQVRQELSDEGMTGLVGDALCQAP</sequence>
<dbReference type="Proteomes" id="UP000191257">
    <property type="component" value="Chromosome"/>
</dbReference>
<proteinExistence type="predicted"/>
<dbReference type="AlphaFoldDB" id="A0A1V0GS06"/>
<dbReference type="RefSeq" id="WP_080621266.1">
    <property type="nucleotide sequence ID" value="NZ_CAWMZI010000001.1"/>
</dbReference>
<organism evidence="1 2">
    <name type="scientific">Paracoccus yeei</name>
    <dbReference type="NCBI Taxonomy" id="147645"/>
    <lineage>
        <taxon>Bacteria</taxon>
        <taxon>Pseudomonadati</taxon>
        <taxon>Pseudomonadota</taxon>
        <taxon>Alphaproteobacteria</taxon>
        <taxon>Rhodobacterales</taxon>
        <taxon>Paracoccaceae</taxon>
        <taxon>Paracoccus</taxon>
    </lineage>
</organism>
<accession>A0A1V0GS06</accession>
<evidence type="ECO:0000313" key="2">
    <source>
        <dbReference type="Proteomes" id="UP000191257"/>
    </source>
</evidence>